<feature type="compositionally biased region" description="Basic and acidic residues" evidence="1">
    <location>
        <begin position="137"/>
        <end position="155"/>
    </location>
</feature>
<feature type="compositionally biased region" description="Polar residues" evidence="1">
    <location>
        <begin position="234"/>
        <end position="243"/>
    </location>
</feature>
<evidence type="ECO:0000259" key="2">
    <source>
        <dbReference type="Pfam" id="PF00651"/>
    </source>
</evidence>
<feature type="region of interest" description="Disordered" evidence="1">
    <location>
        <begin position="65"/>
        <end position="155"/>
    </location>
</feature>
<dbReference type="Pfam" id="PF00651">
    <property type="entry name" value="BTB"/>
    <property type="match status" value="1"/>
</dbReference>
<dbReference type="InterPro" id="IPR000210">
    <property type="entry name" value="BTB/POZ_dom"/>
</dbReference>
<evidence type="ECO:0000313" key="4">
    <source>
        <dbReference type="Proteomes" id="UP000770661"/>
    </source>
</evidence>
<feature type="compositionally biased region" description="Polar residues" evidence="1">
    <location>
        <begin position="343"/>
        <end position="366"/>
    </location>
</feature>
<feature type="compositionally biased region" description="Pro residues" evidence="1">
    <location>
        <begin position="82"/>
        <end position="94"/>
    </location>
</feature>
<dbReference type="EMBL" id="JACEEZ010022779">
    <property type="protein sequence ID" value="KAG0712008.1"/>
    <property type="molecule type" value="Genomic_DNA"/>
</dbReference>
<feature type="domain" description="BTB" evidence="2">
    <location>
        <begin position="27"/>
        <end position="69"/>
    </location>
</feature>
<feature type="region of interest" description="Disordered" evidence="1">
    <location>
        <begin position="182"/>
        <end position="366"/>
    </location>
</feature>
<keyword evidence="4" id="KW-1185">Reference proteome</keyword>
<dbReference type="InterPro" id="IPR011333">
    <property type="entry name" value="SKP1/BTB/POZ_sf"/>
</dbReference>
<dbReference type="OrthoDB" id="10261408at2759"/>
<protein>
    <submittedName>
        <fullName evidence="3">Protein bric-a-brac 2</fullName>
    </submittedName>
</protein>
<proteinExistence type="predicted"/>
<reference evidence="3" key="1">
    <citation type="submission" date="2020-07" db="EMBL/GenBank/DDBJ databases">
        <title>The High-quality genome of the commercially important snow crab, Chionoecetes opilio.</title>
        <authorList>
            <person name="Jeong J.-H."/>
            <person name="Ryu S."/>
        </authorList>
    </citation>
    <scope>NUCLEOTIDE SEQUENCE</scope>
    <source>
        <strain evidence="3">MADBK_172401_WGS</strain>
        <tissue evidence="3">Digestive gland</tissue>
    </source>
</reference>
<evidence type="ECO:0000256" key="1">
    <source>
        <dbReference type="SAM" id="MobiDB-lite"/>
    </source>
</evidence>
<feature type="compositionally biased region" description="Basic and acidic residues" evidence="1">
    <location>
        <begin position="244"/>
        <end position="260"/>
    </location>
</feature>
<feature type="compositionally biased region" description="Low complexity" evidence="1">
    <location>
        <begin position="273"/>
        <end position="283"/>
    </location>
</feature>
<feature type="compositionally biased region" description="Basic and acidic residues" evidence="1">
    <location>
        <begin position="219"/>
        <end position="228"/>
    </location>
</feature>
<organism evidence="3 4">
    <name type="scientific">Chionoecetes opilio</name>
    <name type="common">Atlantic snow crab</name>
    <name type="synonym">Cancer opilio</name>
    <dbReference type="NCBI Taxonomy" id="41210"/>
    <lineage>
        <taxon>Eukaryota</taxon>
        <taxon>Metazoa</taxon>
        <taxon>Ecdysozoa</taxon>
        <taxon>Arthropoda</taxon>
        <taxon>Crustacea</taxon>
        <taxon>Multicrustacea</taxon>
        <taxon>Malacostraca</taxon>
        <taxon>Eumalacostraca</taxon>
        <taxon>Eucarida</taxon>
        <taxon>Decapoda</taxon>
        <taxon>Pleocyemata</taxon>
        <taxon>Brachyura</taxon>
        <taxon>Eubrachyura</taxon>
        <taxon>Majoidea</taxon>
        <taxon>Majidae</taxon>
        <taxon>Chionoecetes</taxon>
    </lineage>
</organism>
<dbReference type="Proteomes" id="UP000770661">
    <property type="component" value="Unassembled WGS sequence"/>
</dbReference>
<accession>A0A8J5BXB6</accession>
<dbReference type="AlphaFoldDB" id="A0A8J5BXB6"/>
<sequence>MFSILPPTFHPLPTQHRSSTSGMSSKAELEALLEFIYRGEVSVANSELTGLIKIAESLRIKGLGDVSQRDQQQPLVGEKRPSSPPSPVSPPPHQSRPKKAPRLSSNSNANSYGHAINKTGGTKDGFAQLMDSGCPDMTDHMLDGEETPPKAESKLRSCLEGLESGPAAQSLAQSVAQSIVIPAAPTPPPQPKCLSGKKEAGMLLPRRGLSRGCISSRKKNQEPPEGRKPRGPTPVNSLSSASQDEIKDIKIPKEHIKTEMEADSMASGGGEGELPPSGPGDLSNPLLASYRNMLSMGGTEERAFSPSSHHRAGSASQHSSRPHRLPTGILEHPERTPMIAESVSWNSQTEASINSNLTLSKRSMNE</sequence>
<gene>
    <name evidence="3" type="primary">bab2_0</name>
    <name evidence="3" type="ORF">GWK47_019368</name>
</gene>
<feature type="region of interest" description="Disordered" evidence="1">
    <location>
        <begin position="1"/>
        <end position="23"/>
    </location>
</feature>
<name>A0A8J5BXB6_CHIOP</name>
<evidence type="ECO:0000313" key="3">
    <source>
        <dbReference type="EMBL" id="KAG0712008.1"/>
    </source>
</evidence>
<comment type="caution">
    <text evidence="3">The sequence shown here is derived from an EMBL/GenBank/DDBJ whole genome shotgun (WGS) entry which is preliminary data.</text>
</comment>
<dbReference type="Gene3D" id="3.30.710.10">
    <property type="entry name" value="Potassium Channel Kv1.1, Chain A"/>
    <property type="match status" value="1"/>
</dbReference>